<keyword evidence="7 8" id="KW-0012">Acyltransferase</keyword>
<feature type="site" description="Involved in the stabilization of negative charge on the oxyanion by the formation of the oxyanion hole" evidence="8">
    <location>
        <position position="110"/>
    </location>
</feature>
<keyword evidence="5 8" id="KW-0808">Transferase</keyword>
<dbReference type="Proteomes" id="UP000198744">
    <property type="component" value="Unassembled WGS sequence"/>
</dbReference>
<keyword evidence="4 8" id="KW-0028">Amino-acid biosynthesis</keyword>
<dbReference type="CDD" id="cd02152">
    <property type="entry name" value="OAT"/>
    <property type="match status" value="1"/>
</dbReference>
<keyword evidence="8" id="KW-0511">Multifunctional enzyme</keyword>
<feature type="binding site" evidence="8">
    <location>
        <position position="184"/>
    </location>
    <ligand>
        <name>substrate</name>
    </ligand>
</feature>
<feature type="site" description="Involved in the stabilization of negative charge on the oxyanion by the formation of the oxyanion hole" evidence="8">
    <location>
        <position position="111"/>
    </location>
</feature>
<reference evidence="9 10" key="1">
    <citation type="submission" date="2016-10" db="EMBL/GenBank/DDBJ databases">
        <authorList>
            <person name="de Groot N.N."/>
        </authorList>
    </citation>
    <scope>NUCLEOTIDE SEQUENCE [LARGE SCALE GENOMIC DNA]</scope>
    <source>
        <strain evidence="9 10">DSM 8423</strain>
    </source>
</reference>
<dbReference type="Gene3D" id="3.60.70.12">
    <property type="entry name" value="L-amino peptidase D-ALA esterase/amidase"/>
    <property type="match status" value="1"/>
</dbReference>
<dbReference type="EC" id="2.3.1.1" evidence="8"/>
<keyword evidence="6 8" id="KW-0068">Autocatalytic cleavage</keyword>
<keyword evidence="10" id="KW-1185">Reference proteome</keyword>
<comment type="subcellular location">
    <subcellularLocation>
        <location evidence="8">Cytoplasm</location>
    </subcellularLocation>
</comment>
<name>A0A1H7ZQK2_9BACT</name>
<organism evidence="9 10">
    <name type="scientific">Syntrophus gentianae</name>
    <dbReference type="NCBI Taxonomy" id="43775"/>
    <lineage>
        <taxon>Bacteria</taxon>
        <taxon>Pseudomonadati</taxon>
        <taxon>Thermodesulfobacteriota</taxon>
        <taxon>Syntrophia</taxon>
        <taxon>Syntrophales</taxon>
        <taxon>Syntrophaceae</taxon>
        <taxon>Syntrophus</taxon>
    </lineage>
</organism>
<dbReference type="RefSeq" id="WP_217638991.1">
    <property type="nucleotide sequence ID" value="NZ_FOBS01000026.1"/>
</dbReference>
<dbReference type="GO" id="GO:0006592">
    <property type="term" value="P:ornithine biosynthetic process"/>
    <property type="evidence" value="ECO:0007669"/>
    <property type="project" value="TreeGrafter"/>
</dbReference>
<evidence type="ECO:0000256" key="8">
    <source>
        <dbReference type="HAMAP-Rule" id="MF_01106"/>
    </source>
</evidence>
<dbReference type="Gene3D" id="3.10.20.340">
    <property type="entry name" value="ArgJ beta chain, C-terminal domain"/>
    <property type="match status" value="1"/>
</dbReference>
<feature type="chain" id="PRO_5023397939" description="Arginine biosynthesis bifunctional protein ArgJ alpha chain" evidence="8">
    <location>
        <begin position="1"/>
        <end position="183"/>
    </location>
</feature>
<dbReference type="InterPro" id="IPR042195">
    <property type="entry name" value="ArgJ_beta_C"/>
</dbReference>
<feature type="binding site" evidence="8">
    <location>
        <position position="392"/>
    </location>
    <ligand>
        <name>substrate</name>
    </ligand>
</feature>
<proteinExistence type="inferred from homology"/>
<comment type="function">
    <text evidence="8">Catalyzes two activities which are involved in the cyclic version of arginine biosynthesis: the synthesis of N-acetylglutamate from glutamate and acetyl-CoA as the acetyl donor, and of ornithine by transacetylation between N(2)-acetylornithine and glutamate.</text>
</comment>
<dbReference type="Pfam" id="PF01960">
    <property type="entry name" value="ArgJ"/>
    <property type="match status" value="1"/>
</dbReference>
<feature type="binding site" evidence="8">
    <location>
        <position position="147"/>
    </location>
    <ligand>
        <name>substrate</name>
    </ligand>
</feature>
<dbReference type="HAMAP" id="MF_01106">
    <property type="entry name" value="ArgJ"/>
    <property type="match status" value="1"/>
</dbReference>
<keyword evidence="3 8" id="KW-0055">Arginine biosynthesis</keyword>
<comment type="pathway">
    <text evidence="8">Amino-acid biosynthesis; L-arginine biosynthesis; N(2)-acetyl-L-ornithine from L-glutamate: step 1/4.</text>
</comment>
<dbReference type="GO" id="GO:0005737">
    <property type="term" value="C:cytoplasm"/>
    <property type="evidence" value="ECO:0007669"/>
    <property type="project" value="UniProtKB-SubCell"/>
</dbReference>
<dbReference type="GO" id="GO:0004042">
    <property type="term" value="F:L-glutamate N-acetyltransferase activity"/>
    <property type="evidence" value="ECO:0007669"/>
    <property type="project" value="UniProtKB-UniRule"/>
</dbReference>
<gene>
    <name evidence="8" type="primary">argJ</name>
    <name evidence="9" type="ORF">SAMN04489760_12613</name>
</gene>
<dbReference type="STRING" id="43775.SAMN04489760_12613"/>
<evidence type="ECO:0000313" key="10">
    <source>
        <dbReference type="Proteomes" id="UP000198744"/>
    </source>
</evidence>
<evidence type="ECO:0000256" key="1">
    <source>
        <dbReference type="ARBA" id="ARBA00006774"/>
    </source>
</evidence>
<evidence type="ECO:0000256" key="4">
    <source>
        <dbReference type="ARBA" id="ARBA00022605"/>
    </source>
</evidence>
<evidence type="ECO:0000256" key="3">
    <source>
        <dbReference type="ARBA" id="ARBA00022571"/>
    </source>
</evidence>
<protein>
    <recommendedName>
        <fullName evidence="8">Arginine biosynthesis bifunctional protein ArgJ</fullName>
    </recommendedName>
    <domain>
        <recommendedName>
            <fullName evidence="8">Glutamate N-acetyltransferase</fullName>
            <ecNumber evidence="8">2.3.1.35</ecNumber>
        </recommendedName>
        <alternativeName>
            <fullName evidence="8">Ornithine acetyltransferase</fullName>
            <shortName evidence="8">OATase</shortName>
        </alternativeName>
        <alternativeName>
            <fullName evidence="8">Ornithine transacetylase</fullName>
        </alternativeName>
    </domain>
    <domain>
        <recommendedName>
            <fullName evidence="8">Amino-acid acetyltransferase</fullName>
            <ecNumber evidence="8">2.3.1.1</ecNumber>
        </recommendedName>
        <alternativeName>
            <fullName evidence="8">N-acetylglutamate synthase</fullName>
            <shortName evidence="8">AGSase</shortName>
        </alternativeName>
    </domain>
    <component>
        <recommendedName>
            <fullName evidence="8">Arginine biosynthesis bifunctional protein ArgJ alpha chain</fullName>
        </recommendedName>
    </component>
    <component>
        <recommendedName>
            <fullName evidence="8">Arginine biosynthesis bifunctional protein ArgJ beta chain</fullName>
        </recommendedName>
    </component>
</protein>
<comment type="catalytic activity">
    <reaction evidence="8">
        <text>L-glutamate + acetyl-CoA = N-acetyl-L-glutamate + CoA + H(+)</text>
        <dbReference type="Rhea" id="RHEA:24292"/>
        <dbReference type="ChEBI" id="CHEBI:15378"/>
        <dbReference type="ChEBI" id="CHEBI:29985"/>
        <dbReference type="ChEBI" id="CHEBI:44337"/>
        <dbReference type="ChEBI" id="CHEBI:57287"/>
        <dbReference type="ChEBI" id="CHEBI:57288"/>
        <dbReference type="EC" id="2.3.1.1"/>
    </reaction>
</comment>
<dbReference type="PANTHER" id="PTHR23100">
    <property type="entry name" value="ARGININE BIOSYNTHESIS BIFUNCTIONAL PROTEIN ARGJ"/>
    <property type="match status" value="1"/>
</dbReference>
<dbReference type="EMBL" id="FOBS01000026">
    <property type="protein sequence ID" value="SEM60695.1"/>
    <property type="molecule type" value="Genomic_DNA"/>
</dbReference>
<accession>A0A1H7ZQK2</accession>
<comment type="similarity">
    <text evidence="1 8">Belongs to the ArgJ family.</text>
</comment>
<dbReference type="FunFam" id="3.60.70.12:FF:000001">
    <property type="entry name" value="Arginine biosynthesis bifunctional protein ArgJ, chloroplastic"/>
    <property type="match status" value="1"/>
</dbReference>
<dbReference type="UniPathway" id="UPA00068">
    <property type="reaction ID" value="UER00106"/>
</dbReference>
<evidence type="ECO:0000256" key="6">
    <source>
        <dbReference type="ARBA" id="ARBA00022813"/>
    </source>
</evidence>
<dbReference type="InterPro" id="IPR016117">
    <property type="entry name" value="ArgJ-like_dom_sf"/>
</dbReference>
<feature type="binding site" evidence="8">
    <location>
        <position position="397"/>
    </location>
    <ligand>
        <name>substrate</name>
    </ligand>
</feature>
<comment type="pathway">
    <text evidence="8">Amino-acid biosynthesis; L-arginine biosynthesis; L-ornithine and N-acetyl-L-glutamate from L-glutamate and N(2)-acetyl-L-ornithine (cyclic): step 1/1.</text>
</comment>
<keyword evidence="8" id="KW-0963">Cytoplasm</keyword>
<comment type="catalytic activity">
    <reaction evidence="8">
        <text>N(2)-acetyl-L-ornithine + L-glutamate = N-acetyl-L-glutamate + L-ornithine</text>
        <dbReference type="Rhea" id="RHEA:15349"/>
        <dbReference type="ChEBI" id="CHEBI:29985"/>
        <dbReference type="ChEBI" id="CHEBI:44337"/>
        <dbReference type="ChEBI" id="CHEBI:46911"/>
        <dbReference type="ChEBI" id="CHEBI:57805"/>
        <dbReference type="EC" id="2.3.1.35"/>
    </reaction>
</comment>
<evidence type="ECO:0000256" key="5">
    <source>
        <dbReference type="ARBA" id="ARBA00022679"/>
    </source>
</evidence>
<feature type="site" description="Cleavage; by autolysis" evidence="8">
    <location>
        <begin position="183"/>
        <end position="184"/>
    </location>
</feature>
<dbReference type="InterPro" id="IPR002813">
    <property type="entry name" value="Arg_biosynth_ArgJ"/>
</dbReference>
<dbReference type="GO" id="GO:0004358">
    <property type="term" value="F:L-glutamate N-acetyltransferase activity, acting on acetyl-L-ornithine as donor"/>
    <property type="evidence" value="ECO:0007669"/>
    <property type="project" value="UniProtKB-UniRule"/>
</dbReference>
<feature type="chain" id="PRO_5023397938" description="Arginine biosynthesis bifunctional protein ArgJ beta chain" evidence="8">
    <location>
        <begin position="184"/>
        <end position="397"/>
    </location>
</feature>
<dbReference type="NCBIfam" id="TIGR00120">
    <property type="entry name" value="ArgJ"/>
    <property type="match status" value="1"/>
</dbReference>
<comment type="subunit">
    <text evidence="2 8">Heterotetramer of two alpha and two beta chains.</text>
</comment>
<dbReference type="PANTHER" id="PTHR23100:SF0">
    <property type="entry name" value="ARGININE BIOSYNTHESIS BIFUNCTIONAL PROTEIN ARGJ, MITOCHONDRIAL"/>
    <property type="match status" value="1"/>
</dbReference>
<sequence length="397" mass="42373">MNVDEYIVPGFLANGISAGIKEQGRKDLALIFSEVPARTAGVFTTNCFKAAPVLVDMERISSGMAQAIVTNSGNANAATGAKGYQDALAMSRAAAMGLNISEELVMVASTGVIGHPLPVERIEKGMGPLVGGLRREGIPDAEAAMMTTDRFPKMSCRKARIGSRDVTLCGIAKGAGMIQPNMATMLAYLMTDADIDSAALRTVFSEGIAQSFNAISVDGCMSTNDTALILANGRAGNRQIRRRSREYAPFREMLFAVLDDLCRGMVRDGEGATKLIELVVDGARTEGEARRVAYAVANSNLVKTAFYGGDPNWGRIISAAGSIGIPLPVNAVRLVFEEVCLFEAGQGTAFPADRVAAIMAQETIRVRLELGMGNKGFRIYASDLPFEYVKINAHYHT</sequence>
<dbReference type="NCBIfam" id="NF003802">
    <property type="entry name" value="PRK05388.1"/>
    <property type="match status" value="1"/>
</dbReference>
<feature type="binding site" evidence="8">
    <location>
        <position position="270"/>
    </location>
    <ligand>
        <name>substrate</name>
    </ligand>
</feature>
<dbReference type="GO" id="GO:0006526">
    <property type="term" value="P:L-arginine biosynthetic process"/>
    <property type="evidence" value="ECO:0007669"/>
    <property type="project" value="UniProtKB-UniRule"/>
</dbReference>
<dbReference type="EC" id="2.3.1.35" evidence="8"/>
<evidence type="ECO:0000256" key="2">
    <source>
        <dbReference type="ARBA" id="ARBA00011475"/>
    </source>
</evidence>
<evidence type="ECO:0000256" key="7">
    <source>
        <dbReference type="ARBA" id="ARBA00023315"/>
    </source>
</evidence>
<dbReference type="AlphaFoldDB" id="A0A1H7ZQK2"/>
<feature type="binding site" evidence="8">
    <location>
        <position position="173"/>
    </location>
    <ligand>
        <name>substrate</name>
    </ligand>
</feature>
<evidence type="ECO:0000313" key="9">
    <source>
        <dbReference type="EMBL" id="SEM60695.1"/>
    </source>
</evidence>
<dbReference type="SUPFAM" id="SSF56266">
    <property type="entry name" value="DmpA/ArgJ-like"/>
    <property type="match status" value="1"/>
</dbReference>
<feature type="active site" description="Nucleophile" evidence="8">
    <location>
        <position position="184"/>
    </location>
</feature>